<gene>
    <name evidence="1" type="ORF">EA187_16605</name>
</gene>
<dbReference type="InterPro" id="IPR029063">
    <property type="entry name" value="SAM-dependent_MTases_sf"/>
</dbReference>
<proteinExistence type="predicted"/>
<evidence type="ECO:0000313" key="2">
    <source>
        <dbReference type="Proteomes" id="UP000282926"/>
    </source>
</evidence>
<dbReference type="Gene3D" id="3.40.50.150">
    <property type="entry name" value="Vaccinia Virus protein VP39"/>
    <property type="match status" value="1"/>
</dbReference>
<keyword evidence="2" id="KW-1185">Reference proteome</keyword>
<dbReference type="GO" id="GO:0032259">
    <property type="term" value="P:methylation"/>
    <property type="evidence" value="ECO:0007669"/>
    <property type="project" value="UniProtKB-KW"/>
</dbReference>
<dbReference type="Proteomes" id="UP000282926">
    <property type="component" value="Unassembled WGS sequence"/>
</dbReference>
<dbReference type="EMBL" id="SADD01000012">
    <property type="protein sequence ID" value="RVU42498.1"/>
    <property type="molecule type" value="Genomic_DNA"/>
</dbReference>
<name>A0ABY0CQ94_9DELT</name>
<evidence type="ECO:0000313" key="1">
    <source>
        <dbReference type="EMBL" id="RVU42498.1"/>
    </source>
</evidence>
<accession>A0ABY0CQ94</accession>
<dbReference type="SUPFAM" id="SSF53335">
    <property type="entry name" value="S-adenosyl-L-methionine-dependent methyltransferases"/>
    <property type="match status" value="1"/>
</dbReference>
<reference evidence="1 2" key="1">
    <citation type="submission" date="2019-01" db="EMBL/GenBank/DDBJ databases">
        <title>Lujinxingia litoralis gen. nov., sp. nov. and Lujinxingia sediminis gen. nov., sp. nov., new members in the order Bradymonadales, isolated from coastal sediment.</title>
        <authorList>
            <person name="Li C.-M."/>
        </authorList>
    </citation>
    <scope>NUCLEOTIDE SEQUENCE [LARGE SCALE GENOMIC DNA]</scope>
    <source>
        <strain evidence="1 2">SEH01</strain>
    </source>
</reference>
<comment type="caution">
    <text evidence="1">The sequence shown here is derived from an EMBL/GenBank/DDBJ whole genome shotgun (WGS) entry which is preliminary data.</text>
</comment>
<organism evidence="1 2">
    <name type="scientific">Lujinxingia sediminis</name>
    <dbReference type="NCBI Taxonomy" id="2480984"/>
    <lineage>
        <taxon>Bacteria</taxon>
        <taxon>Deltaproteobacteria</taxon>
        <taxon>Bradymonadales</taxon>
        <taxon>Lujinxingiaceae</taxon>
        <taxon>Lujinxingia</taxon>
    </lineage>
</organism>
<keyword evidence="1" id="KW-0489">Methyltransferase</keyword>
<dbReference type="GO" id="GO:0008168">
    <property type="term" value="F:methyltransferase activity"/>
    <property type="evidence" value="ECO:0007669"/>
    <property type="project" value="UniProtKB-KW"/>
</dbReference>
<keyword evidence="1" id="KW-0808">Transferase</keyword>
<protein>
    <submittedName>
        <fullName evidence="1">Methylase</fullName>
    </submittedName>
</protein>
<sequence length="265" mass="29357">MVEVREIRGRTKPGRLRMLDRFVVARLFDEVAIDSTQVVVDVGYGEGGWTTRELFEALCEAAVACEVVGVEVEPGRVQAAQEVACEGLRFVEGGFDLLQVVGREARLVRAMNVLRQYGPHEVAEAHRAWGQAVCEGGYLVEGTCDGEGAIGSAHVVQKRQGRVEKVGLVMWTDFSRGFGPWMFRDWLPADLRRGLRPGRQVKGVEMYGVLERWAELAGEVRREGVCGNREVFERSLARLSDEVGVLDEGRALWGDGIVYVEGACM</sequence>
<dbReference type="RefSeq" id="WP_127780992.1">
    <property type="nucleotide sequence ID" value="NZ_SADD01000012.1"/>
</dbReference>